<organism evidence="2 3">
    <name type="scientific">Terfezia boudieri ATCC MYA-4762</name>
    <dbReference type="NCBI Taxonomy" id="1051890"/>
    <lineage>
        <taxon>Eukaryota</taxon>
        <taxon>Fungi</taxon>
        <taxon>Dikarya</taxon>
        <taxon>Ascomycota</taxon>
        <taxon>Pezizomycotina</taxon>
        <taxon>Pezizomycetes</taxon>
        <taxon>Pezizales</taxon>
        <taxon>Pezizaceae</taxon>
        <taxon>Terfezia</taxon>
    </lineage>
</organism>
<dbReference type="AlphaFoldDB" id="A0A3N4LK85"/>
<dbReference type="EMBL" id="ML121554">
    <property type="protein sequence ID" value="RPB22138.1"/>
    <property type="molecule type" value="Genomic_DNA"/>
</dbReference>
<dbReference type="Proteomes" id="UP000267821">
    <property type="component" value="Unassembled WGS sequence"/>
</dbReference>
<name>A0A3N4LK85_9PEZI</name>
<dbReference type="STRING" id="1051890.A0A3N4LK85"/>
<sequence length="218" mass="23943">MALPSYIISKAADPIFGVLIGIGATVARIRREECLEKGRTGKEVLAMLESALQQWCNPSKRIITQGFAVCDAIDSTCLIDLLPLQLDLSYLGNSTSFVRRLTPIQRKRQPSPNKFLTPGDDVATRLFGMESRTRSNGFIGPIQGNGPGGSGDDEGEALLNTASLVGEILEDLAEEEGREGDNTIMENSLEELDENEEEEEEERAEEGKDHTEEDEEEI</sequence>
<evidence type="ECO:0000256" key="1">
    <source>
        <dbReference type="SAM" id="MobiDB-lite"/>
    </source>
</evidence>
<dbReference type="InParanoid" id="A0A3N4LK85"/>
<proteinExistence type="predicted"/>
<feature type="compositionally biased region" description="Acidic residues" evidence="1">
    <location>
        <begin position="188"/>
        <end position="204"/>
    </location>
</feature>
<accession>A0A3N4LK85</accession>
<evidence type="ECO:0000313" key="2">
    <source>
        <dbReference type="EMBL" id="RPB22138.1"/>
    </source>
</evidence>
<dbReference type="OrthoDB" id="2155101at2759"/>
<reference evidence="2 3" key="1">
    <citation type="journal article" date="2018" name="Nat. Ecol. Evol.">
        <title>Pezizomycetes genomes reveal the molecular basis of ectomycorrhizal truffle lifestyle.</title>
        <authorList>
            <person name="Murat C."/>
            <person name="Payen T."/>
            <person name="Noel B."/>
            <person name="Kuo A."/>
            <person name="Morin E."/>
            <person name="Chen J."/>
            <person name="Kohler A."/>
            <person name="Krizsan K."/>
            <person name="Balestrini R."/>
            <person name="Da Silva C."/>
            <person name="Montanini B."/>
            <person name="Hainaut M."/>
            <person name="Levati E."/>
            <person name="Barry K.W."/>
            <person name="Belfiori B."/>
            <person name="Cichocki N."/>
            <person name="Clum A."/>
            <person name="Dockter R.B."/>
            <person name="Fauchery L."/>
            <person name="Guy J."/>
            <person name="Iotti M."/>
            <person name="Le Tacon F."/>
            <person name="Lindquist E.A."/>
            <person name="Lipzen A."/>
            <person name="Malagnac F."/>
            <person name="Mello A."/>
            <person name="Molinier V."/>
            <person name="Miyauchi S."/>
            <person name="Poulain J."/>
            <person name="Riccioni C."/>
            <person name="Rubini A."/>
            <person name="Sitrit Y."/>
            <person name="Splivallo R."/>
            <person name="Traeger S."/>
            <person name="Wang M."/>
            <person name="Zifcakova L."/>
            <person name="Wipf D."/>
            <person name="Zambonelli A."/>
            <person name="Paolocci F."/>
            <person name="Nowrousian M."/>
            <person name="Ottonello S."/>
            <person name="Baldrian P."/>
            <person name="Spatafora J.W."/>
            <person name="Henrissat B."/>
            <person name="Nagy L.G."/>
            <person name="Aury J.M."/>
            <person name="Wincker P."/>
            <person name="Grigoriev I.V."/>
            <person name="Bonfante P."/>
            <person name="Martin F.M."/>
        </authorList>
    </citation>
    <scope>NUCLEOTIDE SEQUENCE [LARGE SCALE GENOMIC DNA]</scope>
    <source>
        <strain evidence="2 3">ATCC MYA-4762</strain>
    </source>
</reference>
<evidence type="ECO:0000313" key="3">
    <source>
        <dbReference type="Proteomes" id="UP000267821"/>
    </source>
</evidence>
<feature type="region of interest" description="Disordered" evidence="1">
    <location>
        <begin position="134"/>
        <end position="156"/>
    </location>
</feature>
<keyword evidence="3" id="KW-1185">Reference proteome</keyword>
<feature type="region of interest" description="Disordered" evidence="1">
    <location>
        <begin position="170"/>
        <end position="218"/>
    </location>
</feature>
<protein>
    <submittedName>
        <fullName evidence="2">Uncharacterized protein</fullName>
    </submittedName>
</protein>
<gene>
    <name evidence="2" type="ORF">L211DRAFT_850901</name>
</gene>